<dbReference type="NCBIfam" id="TIGR01916">
    <property type="entry name" value="F420_cofE"/>
    <property type="match status" value="1"/>
</dbReference>
<keyword evidence="5" id="KW-0630">Potassium</keyword>
<dbReference type="Proteomes" id="UP000811545">
    <property type="component" value="Unassembled WGS sequence"/>
</dbReference>
<dbReference type="EC" id="6.3.2.31" evidence="9"/>
<evidence type="ECO:0000313" key="9">
    <source>
        <dbReference type="EMBL" id="MBT9144340.1"/>
    </source>
</evidence>
<evidence type="ECO:0000313" key="10">
    <source>
        <dbReference type="Proteomes" id="UP000811545"/>
    </source>
</evidence>
<dbReference type="PANTHER" id="PTHR47917:SF1">
    <property type="entry name" value="COENZYME F420:L-GLUTAMATE LIGASE"/>
    <property type="match status" value="1"/>
</dbReference>
<dbReference type="Gene3D" id="3.30.1330.100">
    <property type="entry name" value="CofE-like"/>
    <property type="match status" value="1"/>
</dbReference>
<dbReference type="GO" id="GO:0046872">
    <property type="term" value="F:metal ion binding"/>
    <property type="evidence" value="ECO:0007669"/>
    <property type="project" value="UniProtKB-KW"/>
</dbReference>
<dbReference type="AlphaFoldDB" id="A0A9E2BHP4"/>
<accession>A0A9E2BHP4</accession>
<dbReference type="GO" id="GO:0005525">
    <property type="term" value="F:GTP binding"/>
    <property type="evidence" value="ECO:0007669"/>
    <property type="project" value="UniProtKB-KW"/>
</dbReference>
<evidence type="ECO:0000256" key="6">
    <source>
        <dbReference type="ARBA" id="ARBA00023134"/>
    </source>
</evidence>
<protein>
    <submittedName>
        <fullName evidence="9">Coenzyme F420:L-glutamate ligase</fullName>
        <ecNumber evidence="9">6.3.2.31</ecNumber>
    </submittedName>
</protein>
<evidence type="ECO:0000256" key="2">
    <source>
        <dbReference type="ARBA" id="ARBA00022723"/>
    </source>
</evidence>
<dbReference type="PANTHER" id="PTHR47917">
    <property type="match status" value="1"/>
</dbReference>
<dbReference type="EMBL" id="QLTW01000004">
    <property type="protein sequence ID" value="MBT9144340.1"/>
    <property type="molecule type" value="Genomic_DNA"/>
</dbReference>
<organism evidence="9 10">
    <name type="scientific">Psychracetigena formicireducens</name>
    <dbReference type="NCBI Taxonomy" id="2986056"/>
    <lineage>
        <taxon>Bacteria</taxon>
        <taxon>Bacillati</taxon>
        <taxon>Candidatus Lithacetigenota</taxon>
        <taxon>Candidatus Psychracetigena</taxon>
    </lineage>
</organism>
<evidence type="ECO:0000256" key="3">
    <source>
        <dbReference type="ARBA" id="ARBA00022741"/>
    </source>
</evidence>
<evidence type="ECO:0000256" key="5">
    <source>
        <dbReference type="ARBA" id="ARBA00022958"/>
    </source>
</evidence>
<evidence type="ECO:0000256" key="7">
    <source>
        <dbReference type="ARBA" id="ARBA00023211"/>
    </source>
</evidence>
<evidence type="ECO:0000256" key="4">
    <source>
        <dbReference type="ARBA" id="ARBA00022842"/>
    </source>
</evidence>
<dbReference type="SUPFAM" id="SSF144010">
    <property type="entry name" value="CofE-like"/>
    <property type="match status" value="1"/>
</dbReference>
<keyword evidence="6" id="KW-0342">GTP-binding</keyword>
<dbReference type="InterPro" id="IPR002847">
    <property type="entry name" value="F420-0_gamma-glut_ligase-dom"/>
</dbReference>
<gene>
    <name evidence="9" type="primary">fbiB</name>
    <name evidence="9" type="ORF">DDT42_00175</name>
</gene>
<sequence length="255" mass="27951">MAKTLTIIGLQTIPIVKEGDDIPALIIEACKRESVSIEDGDIIVVTQKIVSKAEGRVYDLENIVPSKKALELGEATQRDPRLIELVLSDTVEVVKATPEGLIVRNIQGNICLNAGADRSNVPGETIYSLLPVNPDESSKIIRKGLQKIINKRIAVIITDTYSRPFRRGQVDLAIGFSGIFPFRDYRHTGDLYGKELRVKNTTIIDEIASVTELVIGQSTEAIPVSIVKNLTWVDGDVGMSEILLSQDEDLFKGAL</sequence>
<dbReference type="Pfam" id="PF01996">
    <property type="entry name" value="F420_ligase"/>
    <property type="match status" value="1"/>
</dbReference>
<proteinExistence type="predicted"/>
<evidence type="ECO:0000259" key="8">
    <source>
        <dbReference type="Pfam" id="PF01996"/>
    </source>
</evidence>
<reference evidence="9 10" key="1">
    <citation type="journal article" date="2021" name="bioRxiv">
        <title>Unique metabolic strategies in Hadean analogues reveal hints for primordial physiology.</title>
        <authorList>
            <person name="Nobu M.K."/>
            <person name="Nakai R."/>
            <person name="Tamazawa S."/>
            <person name="Mori H."/>
            <person name="Toyoda A."/>
            <person name="Ijiri A."/>
            <person name="Suzuki S."/>
            <person name="Kurokawa K."/>
            <person name="Kamagata Y."/>
            <person name="Tamaki H."/>
        </authorList>
    </citation>
    <scope>NUCLEOTIDE SEQUENCE [LARGE SCALE GENOMIC DNA]</scope>
    <source>
        <strain evidence="9">BS525</strain>
    </source>
</reference>
<keyword evidence="4" id="KW-0460">Magnesium</keyword>
<keyword evidence="1 9" id="KW-0436">Ligase</keyword>
<dbReference type="GO" id="GO:0052618">
    <property type="term" value="F:coenzyme F420-0:L-glutamate ligase activity"/>
    <property type="evidence" value="ECO:0007669"/>
    <property type="project" value="UniProtKB-EC"/>
</dbReference>
<keyword evidence="3" id="KW-0547">Nucleotide-binding</keyword>
<comment type="caution">
    <text evidence="9">The sequence shown here is derived from an EMBL/GenBank/DDBJ whole genome shotgun (WGS) entry which is preliminary data.</text>
</comment>
<keyword evidence="2" id="KW-0479">Metal-binding</keyword>
<dbReference type="Gene3D" id="3.90.1660.10">
    <property type="entry name" value="CofE-like domain"/>
    <property type="match status" value="1"/>
</dbReference>
<evidence type="ECO:0000256" key="1">
    <source>
        <dbReference type="ARBA" id="ARBA00022598"/>
    </source>
</evidence>
<feature type="domain" description="Coenzyme F420:L-glutamate ligase-like" evidence="8">
    <location>
        <begin position="13"/>
        <end position="229"/>
    </location>
</feature>
<dbReference type="InterPro" id="IPR008225">
    <property type="entry name" value="F420-0_g-glutamyl_ligase"/>
</dbReference>
<name>A0A9E2BHP4_PSYF1</name>
<keyword evidence="7" id="KW-0464">Manganese</keyword>